<reference evidence="2" key="1">
    <citation type="journal article" date="2021" name="Sci. Adv.">
        <title>The American lobster genome reveals insights on longevity, neural, and immune adaptations.</title>
        <authorList>
            <person name="Polinski J.M."/>
            <person name="Zimin A.V."/>
            <person name="Clark K.F."/>
            <person name="Kohn A.B."/>
            <person name="Sadowski N."/>
            <person name="Timp W."/>
            <person name="Ptitsyn A."/>
            <person name="Khanna P."/>
            <person name="Romanova D.Y."/>
            <person name="Williams P."/>
            <person name="Greenwood S.J."/>
            <person name="Moroz L.L."/>
            <person name="Walt D.R."/>
            <person name="Bodnar A.G."/>
        </authorList>
    </citation>
    <scope>NUCLEOTIDE SEQUENCE</scope>
    <source>
        <strain evidence="2">GMGI-L3</strain>
    </source>
</reference>
<name>A0A8J5TIE7_HOMAM</name>
<evidence type="ECO:0000313" key="2">
    <source>
        <dbReference type="EMBL" id="KAG7175859.1"/>
    </source>
</evidence>
<feature type="region of interest" description="Disordered" evidence="1">
    <location>
        <begin position="373"/>
        <end position="404"/>
    </location>
</feature>
<dbReference type="Proteomes" id="UP000747542">
    <property type="component" value="Unassembled WGS sequence"/>
</dbReference>
<sequence length="426" mass="49048">MLPHLLGLEHPGVTGVGHLDRRGQRPLRVYVNEGDERVGMCLTRKSQSDLRLVCGEMSQSRRLVAAAATLVIMKDLKKKKRKKGVWVREWIARRNEEGAHAKLLRELLDEDAVSYKHFLRMCPEDYDYLLEKVTPKIKRQDTHLRKAITPSERLMLTLRFLASGDSYHSLMYTFRIPVTTISKIIPEVCEALYEVLKEDYLKMNDKKEECTKGTQNFWYSDKRYAQFWQHYNTMMMTAHRDAIVRARYVAAHTKAALSSMLGSLPVYLQQNVPEDEMSHQSLFRKYHSSTCSTKSLADATRTNKNRRKRKRKLRNRRKRALSNHNNQGVISDTEILHSQMSRGMHIQEDADDEEDMEVTEDFLKFLEQSTKHRKQWKDRKGFGGPVTSPEEPGADTGPKVPCSQAPVQLDMVPSLVGAGVNKVSST</sequence>
<dbReference type="EMBL" id="JAHLQT010004633">
    <property type="protein sequence ID" value="KAG7175859.1"/>
    <property type="molecule type" value="Genomic_DNA"/>
</dbReference>
<dbReference type="AlphaFoldDB" id="A0A8J5TIE7"/>
<accession>A0A8J5TIE7</accession>
<comment type="caution">
    <text evidence="2">The sequence shown here is derived from an EMBL/GenBank/DDBJ whole genome shotgun (WGS) entry which is preliminary data.</text>
</comment>
<gene>
    <name evidence="2" type="ORF">Hamer_G009889</name>
</gene>
<protein>
    <submittedName>
        <fullName evidence="2">Putative Gemini of Cajal bodies-associated protein 8-containing protein</fullName>
    </submittedName>
</protein>
<feature type="region of interest" description="Disordered" evidence="1">
    <location>
        <begin position="294"/>
        <end position="333"/>
    </location>
</feature>
<keyword evidence="3" id="KW-1185">Reference proteome</keyword>
<evidence type="ECO:0000313" key="3">
    <source>
        <dbReference type="Proteomes" id="UP000747542"/>
    </source>
</evidence>
<feature type="compositionally biased region" description="Polar residues" evidence="1">
    <location>
        <begin position="322"/>
        <end position="333"/>
    </location>
</feature>
<feature type="compositionally biased region" description="Basic residues" evidence="1">
    <location>
        <begin position="303"/>
        <end position="321"/>
    </location>
</feature>
<organism evidence="2 3">
    <name type="scientific">Homarus americanus</name>
    <name type="common">American lobster</name>
    <dbReference type="NCBI Taxonomy" id="6706"/>
    <lineage>
        <taxon>Eukaryota</taxon>
        <taxon>Metazoa</taxon>
        <taxon>Ecdysozoa</taxon>
        <taxon>Arthropoda</taxon>
        <taxon>Crustacea</taxon>
        <taxon>Multicrustacea</taxon>
        <taxon>Malacostraca</taxon>
        <taxon>Eumalacostraca</taxon>
        <taxon>Eucarida</taxon>
        <taxon>Decapoda</taxon>
        <taxon>Pleocyemata</taxon>
        <taxon>Astacidea</taxon>
        <taxon>Nephropoidea</taxon>
        <taxon>Nephropidae</taxon>
        <taxon>Homarus</taxon>
    </lineage>
</organism>
<proteinExistence type="predicted"/>
<evidence type="ECO:0000256" key="1">
    <source>
        <dbReference type="SAM" id="MobiDB-lite"/>
    </source>
</evidence>